<dbReference type="Gene3D" id="2.60.40.3710">
    <property type="match status" value="1"/>
</dbReference>
<evidence type="ECO:0000256" key="10">
    <source>
        <dbReference type="ARBA" id="ARBA00023315"/>
    </source>
</evidence>
<sequence>MKGVAVHVPRQMAFIMTPVLLAACGASLQIPSVTLETSTGEVASAASITARPSGSTPVKPGEPIIVTAFDGHLSSVDVIGPKGPLPGTLSDDGTRWQADVRSLRYDSTYRVEATAIDARGVATTTTNEFSTIAPTKFFTGEVVSPAAGAMVGVGMPVIVNFDRPIKNRAAVEAALIVRTPTSIEGAWAWRDGSTVEFRPKSYWPGNIAVEVAANFQGLESSNGVYGRGGLESAFKIGPSMVTRVNALTHEAQVSRDGAVIRTIPITTGKLGFETRSGTKVIVSKERTRIMDAATGGTDRSDPEYYRLTVEYAMRVTYSGEFVHAAPWSVGSQGRANVSHGCIGMSTSNAQWLYDQTMVGDIVEVTGTSNVQDLGNGITVWNEAWPEWLERSATGSVSTVSTGTPAASDKAGGGIAVVPSERPSPSQSAPGSVVPGVPGLVVPSDIASPSASPSLPAL</sequence>
<keyword evidence="7" id="KW-0472">Membrane</keyword>
<dbReference type="GO" id="GO:0018104">
    <property type="term" value="P:peptidoglycan-protein cross-linking"/>
    <property type="evidence" value="ECO:0007669"/>
    <property type="project" value="TreeGrafter"/>
</dbReference>
<dbReference type="Pfam" id="PF17964">
    <property type="entry name" value="Big_10"/>
    <property type="match status" value="1"/>
</dbReference>
<keyword evidence="8" id="KW-0564">Palmitate</keyword>
<evidence type="ECO:0000256" key="12">
    <source>
        <dbReference type="ARBA" id="ARBA00060592"/>
    </source>
</evidence>
<evidence type="ECO:0000256" key="13">
    <source>
        <dbReference type="SAM" id="MobiDB-lite"/>
    </source>
</evidence>
<evidence type="ECO:0000256" key="11">
    <source>
        <dbReference type="ARBA" id="ARBA00023316"/>
    </source>
</evidence>
<evidence type="ECO:0000259" key="14">
    <source>
        <dbReference type="PROSITE" id="PS52029"/>
    </source>
</evidence>
<proteinExistence type="predicted"/>
<dbReference type="InterPro" id="IPR038063">
    <property type="entry name" value="Transpep_catalytic_dom"/>
</dbReference>
<dbReference type="GO" id="GO:0016746">
    <property type="term" value="F:acyltransferase activity"/>
    <property type="evidence" value="ECO:0007669"/>
    <property type="project" value="UniProtKB-KW"/>
</dbReference>
<evidence type="ECO:0000256" key="8">
    <source>
        <dbReference type="ARBA" id="ARBA00023139"/>
    </source>
</evidence>
<comment type="pathway">
    <text evidence="12">Glycan biosynthesis.</text>
</comment>
<reference evidence="15" key="1">
    <citation type="submission" date="2020-05" db="EMBL/GenBank/DDBJ databases">
        <authorList>
            <person name="Chiriac C."/>
            <person name="Salcher M."/>
            <person name="Ghai R."/>
            <person name="Kavagutti S V."/>
        </authorList>
    </citation>
    <scope>NUCLEOTIDE SEQUENCE</scope>
</reference>
<dbReference type="FunFam" id="2.40.440.10:FF:000005">
    <property type="entry name" value="L,D-transpeptidase 2"/>
    <property type="match status" value="1"/>
</dbReference>
<feature type="compositionally biased region" description="Low complexity" evidence="13">
    <location>
        <begin position="394"/>
        <end position="407"/>
    </location>
</feature>
<dbReference type="PANTHER" id="PTHR30582:SF2">
    <property type="entry name" value="L,D-TRANSPEPTIDASE YCIB-RELATED"/>
    <property type="match status" value="1"/>
</dbReference>
<evidence type="ECO:0000256" key="1">
    <source>
        <dbReference type="ARBA" id="ARBA00004752"/>
    </source>
</evidence>
<feature type="domain" description="L,D-TPase catalytic" evidence="14">
    <location>
        <begin position="240"/>
        <end position="365"/>
    </location>
</feature>
<organism evidence="15">
    <name type="scientific">freshwater metagenome</name>
    <dbReference type="NCBI Taxonomy" id="449393"/>
    <lineage>
        <taxon>unclassified sequences</taxon>
        <taxon>metagenomes</taxon>
        <taxon>ecological metagenomes</taxon>
    </lineage>
</organism>
<keyword evidence="3" id="KW-0808">Transferase</keyword>
<keyword evidence="5" id="KW-0133">Cell shape</keyword>
<evidence type="ECO:0000256" key="6">
    <source>
        <dbReference type="ARBA" id="ARBA00022984"/>
    </source>
</evidence>
<keyword evidence="9" id="KW-0449">Lipoprotein</keyword>
<dbReference type="Gene3D" id="2.60.40.3780">
    <property type="match status" value="1"/>
</dbReference>
<dbReference type="GO" id="GO:0071555">
    <property type="term" value="P:cell wall organization"/>
    <property type="evidence" value="ECO:0007669"/>
    <property type="project" value="UniProtKB-KW"/>
</dbReference>
<keyword evidence="11" id="KW-0961">Cell wall biogenesis/degradation</keyword>
<evidence type="ECO:0000256" key="7">
    <source>
        <dbReference type="ARBA" id="ARBA00023136"/>
    </source>
</evidence>
<evidence type="ECO:0000256" key="9">
    <source>
        <dbReference type="ARBA" id="ARBA00023288"/>
    </source>
</evidence>
<dbReference type="GO" id="GO:0005576">
    <property type="term" value="C:extracellular region"/>
    <property type="evidence" value="ECO:0007669"/>
    <property type="project" value="TreeGrafter"/>
</dbReference>
<feature type="compositionally biased region" description="Low complexity" evidence="13">
    <location>
        <begin position="422"/>
        <end position="457"/>
    </location>
</feature>
<dbReference type="InterPro" id="IPR005490">
    <property type="entry name" value="LD_TPept_cat_dom"/>
</dbReference>
<dbReference type="PROSITE" id="PS52029">
    <property type="entry name" value="LD_TPASE"/>
    <property type="match status" value="1"/>
</dbReference>
<dbReference type="InterPro" id="IPR041280">
    <property type="entry name" value="Big_10"/>
</dbReference>
<dbReference type="SUPFAM" id="SSF141523">
    <property type="entry name" value="L,D-transpeptidase catalytic domain-like"/>
    <property type="match status" value="1"/>
</dbReference>
<dbReference type="GO" id="GO:0008360">
    <property type="term" value="P:regulation of cell shape"/>
    <property type="evidence" value="ECO:0007669"/>
    <property type="project" value="UniProtKB-KW"/>
</dbReference>
<evidence type="ECO:0000256" key="3">
    <source>
        <dbReference type="ARBA" id="ARBA00022679"/>
    </source>
</evidence>
<dbReference type="InterPro" id="IPR050979">
    <property type="entry name" value="LD-transpeptidase"/>
</dbReference>
<protein>
    <submittedName>
        <fullName evidence="15">Unannotated protein</fullName>
    </submittedName>
</protein>
<comment type="pathway">
    <text evidence="1">Cell wall biogenesis; peptidoglycan biosynthesis.</text>
</comment>
<dbReference type="PROSITE" id="PS51257">
    <property type="entry name" value="PROKAR_LIPOPROTEIN"/>
    <property type="match status" value="1"/>
</dbReference>
<evidence type="ECO:0000256" key="2">
    <source>
        <dbReference type="ARBA" id="ARBA00022475"/>
    </source>
</evidence>
<accession>A0A6J7JME9</accession>
<dbReference type="GO" id="GO:0071972">
    <property type="term" value="F:peptidoglycan L,D-transpeptidase activity"/>
    <property type="evidence" value="ECO:0007669"/>
    <property type="project" value="TreeGrafter"/>
</dbReference>
<keyword evidence="2" id="KW-1003">Cell membrane</keyword>
<evidence type="ECO:0000256" key="4">
    <source>
        <dbReference type="ARBA" id="ARBA00022729"/>
    </source>
</evidence>
<feature type="region of interest" description="Disordered" evidence="13">
    <location>
        <begin position="394"/>
        <end position="457"/>
    </location>
</feature>
<evidence type="ECO:0000313" key="15">
    <source>
        <dbReference type="EMBL" id="CAB4943564.1"/>
    </source>
</evidence>
<dbReference type="CDD" id="cd16913">
    <property type="entry name" value="YkuD_like"/>
    <property type="match status" value="1"/>
</dbReference>
<dbReference type="Gene3D" id="2.40.440.10">
    <property type="entry name" value="L,D-transpeptidase catalytic domain-like"/>
    <property type="match status" value="1"/>
</dbReference>
<dbReference type="PANTHER" id="PTHR30582">
    <property type="entry name" value="L,D-TRANSPEPTIDASE"/>
    <property type="match status" value="1"/>
</dbReference>
<name>A0A6J7JME9_9ZZZZ</name>
<evidence type="ECO:0000256" key="5">
    <source>
        <dbReference type="ARBA" id="ARBA00022960"/>
    </source>
</evidence>
<dbReference type="Pfam" id="PF03734">
    <property type="entry name" value="YkuD"/>
    <property type="match status" value="1"/>
</dbReference>
<dbReference type="AlphaFoldDB" id="A0A6J7JME9"/>
<dbReference type="EMBL" id="CAFBNE010000026">
    <property type="protein sequence ID" value="CAB4943564.1"/>
    <property type="molecule type" value="Genomic_DNA"/>
</dbReference>
<dbReference type="UniPathway" id="UPA00219"/>
<gene>
    <name evidence="15" type="ORF">UFOPK3772_01083</name>
</gene>
<keyword evidence="6" id="KW-0573">Peptidoglycan synthesis</keyword>
<keyword evidence="10" id="KW-0012">Acyltransferase</keyword>
<keyword evidence="4" id="KW-0732">Signal</keyword>